<reference evidence="1" key="2">
    <citation type="submission" date="2014-07" db="EMBL/GenBank/DDBJ databases">
        <authorList>
            <person name="Hull J."/>
        </authorList>
    </citation>
    <scope>NUCLEOTIDE SEQUENCE</scope>
</reference>
<reference evidence="1" key="1">
    <citation type="journal article" date="2014" name="PLoS ONE">
        <title>Transcriptome-Based Identification of ABC Transporters in the Western Tarnished Plant Bug Lygus hesperus.</title>
        <authorList>
            <person name="Hull J.J."/>
            <person name="Chaney K."/>
            <person name="Geib S.M."/>
            <person name="Fabrick J.A."/>
            <person name="Brent C.S."/>
            <person name="Walsh D."/>
            <person name="Lavine L.C."/>
        </authorList>
    </citation>
    <scope>NUCLEOTIDE SEQUENCE</scope>
</reference>
<organism evidence="1">
    <name type="scientific">Lygus hesperus</name>
    <name type="common">Western plant bug</name>
    <dbReference type="NCBI Taxonomy" id="30085"/>
    <lineage>
        <taxon>Eukaryota</taxon>
        <taxon>Metazoa</taxon>
        <taxon>Ecdysozoa</taxon>
        <taxon>Arthropoda</taxon>
        <taxon>Hexapoda</taxon>
        <taxon>Insecta</taxon>
        <taxon>Pterygota</taxon>
        <taxon>Neoptera</taxon>
        <taxon>Paraneoptera</taxon>
        <taxon>Hemiptera</taxon>
        <taxon>Heteroptera</taxon>
        <taxon>Panheteroptera</taxon>
        <taxon>Cimicomorpha</taxon>
        <taxon>Miridae</taxon>
        <taxon>Mirini</taxon>
        <taxon>Lygus</taxon>
    </lineage>
</organism>
<gene>
    <name evidence="1" type="primary">ureD2_0</name>
    <name evidence="2" type="synonym">ureD2_1</name>
    <name evidence="1" type="ORF">CM83_6499</name>
    <name evidence="2" type="ORF">CM83_6503</name>
</gene>
<protein>
    <submittedName>
        <fullName evidence="1">Urease accessory protein UreD 2</fullName>
    </submittedName>
</protein>
<name>A0A0A9WYU9_LYGHE</name>
<evidence type="ECO:0000313" key="1">
    <source>
        <dbReference type="EMBL" id="JAG10025.1"/>
    </source>
</evidence>
<evidence type="ECO:0000313" key="2">
    <source>
        <dbReference type="EMBL" id="JAG10026.1"/>
    </source>
</evidence>
<feature type="non-terminal residue" evidence="1">
    <location>
        <position position="1"/>
    </location>
</feature>
<proteinExistence type="predicted"/>
<accession>A0A0A9WYU9</accession>
<dbReference type="EMBL" id="GBHO01033579">
    <property type="protein sequence ID" value="JAG10025.1"/>
    <property type="molecule type" value="Transcribed_RNA"/>
</dbReference>
<dbReference type="EMBL" id="GBHO01033578">
    <property type="protein sequence ID" value="JAG10026.1"/>
    <property type="molecule type" value="Transcribed_RNA"/>
</dbReference>
<sequence length="109" mass="11740">PSPPHHTLQLHTLVTPTYEWRECVEGVPVQHTDKCSGCAIVHTCPGSNNTVGPIIVVQGEQPLLTLHTHLPQPPLCTLLGYPYTSSSILLLPSSHTGIPPPPPLLHQPT</sequence>
<dbReference type="AlphaFoldDB" id="A0A0A9WYU9"/>